<evidence type="ECO:0000256" key="1">
    <source>
        <dbReference type="ARBA" id="ARBA00004377"/>
    </source>
</evidence>
<gene>
    <name evidence="13" type="primary">xcpT_11</name>
    <name evidence="13" type="ORF">BWX89_01429</name>
</gene>
<evidence type="ECO:0000256" key="8">
    <source>
        <dbReference type="ARBA" id="ARBA00022989"/>
    </source>
</evidence>
<dbReference type="GO" id="GO:0015627">
    <property type="term" value="C:type II protein secretion system complex"/>
    <property type="evidence" value="ECO:0007669"/>
    <property type="project" value="InterPro"/>
</dbReference>
<proteinExistence type="inferred from homology"/>
<dbReference type="EMBL" id="MWDQ01000138">
    <property type="protein sequence ID" value="OQB72186.1"/>
    <property type="molecule type" value="Genomic_DNA"/>
</dbReference>
<sequence length="153" mass="17194">MCIKKRLKKGFTFIELMAVVVILGILAMYVMPKMFGRVDEAKVTAAKVQIKSFEQALRLFYLDNNFYPSTEQGLDALIAKPTTGRIPEKWREGGYLEKNAIPLDPWGHEYIYLSPGRNGEDFEIISYGKDGQEGGEGYDADISSSEIEGSQKN</sequence>
<dbReference type="GO" id="GO:0015628">
    <property type="term" value="P:protein secretion by the type II secretion system"/>
    <property type="evidence" value="ECO:0007669"/>
    <property type="project" value="InterPro"/>
</dbReference>
<evidence type="ECO:0000256" key="2">
    <source>
        <dbReference type="ARBA" id="ARBA00009984"/>
    </source>
</evidence>
<keyword evidence="4" id="KW-1003">Cell membrane</keyword>
<dbReference type="AlphaFoldDB" id="A0A1V6C5L7"/>
<dbReference type="PANTHER" id="PTHR30093">
    <property type="entry name" value="GENERAL SECRETION PATHWAY PROTEIN G"/>
    <property type="match status" value="1"/>
</dbReference>
<keyword evidence="9 11" id="KW-0472">Membrane</keyword>
<comment type="caution">
    <text evidence="13">The sequence shown here is derived from an EMBL/GenBank/DDBJ whole genome shotgun (WGS) entry which is preliminary data.</text>
</comment>
<evidence type="ECO:0000256" key="10">
    <source>
        <dbReference type="SAM" id="MobiDB-lite"/>
    </source>
</evidence>
<keyword evidence="5" id="KW-0488">Methylation</keyword>
<evidence type="ECO:0000313" key="13">
    <source>
        <dbReference type="EMBL" id="OQB72186.1"/>
    </source>
</evidence>
<comment type="similarity">
    <text evidence="2">Belongs to the GSP G family.</text>
</comment>
<evidence type="ECO:0000256" key="6">
    <source>
        <dbReference type="ARBA" id="ARBA00022519"/>
    </source>
</evidence>
<dbReference type="Pfam" id="PF08334">
    <property type="entry name" value="T2SSG"/>
    <property type="match status" value="1"/>
</dbReference>
<dbReference type="PANTHER" id="PTHR30093:SF44">
    <property type="entry name" value="TYPE II SECRETION SYSTEM CORE PROTEIN G"/>
    <property type="match status" value="1"/>
</dbReference>
<feature type="compositionally biased region" description="Polar residues" evidence="10">
    <location>
        <begin position="142"/>
        <end position="153"/>
    </location>
</feature>
<keyword evidence="7 11" id="KW-0812">Transmembrane</keyword>
<keyword evidence="8 11" id="KW-1133">Transmembrane helix</keyword>
<reference evidence="13" key="1">
    <citation type="submission" date="2017-02" db="EMBL/GenBank/DDBJ databases">
        <title>Delving into the versatile metabolic prowess of the omnipresent phylum Bacteroidetes.</title>
        <authorList>
            <person name="Nobu M.K."/>
            <person name="Mei R."/>
            <person name="Narihiro T."/>
            <person name="Kuroda K."/>
            <person name="Liu W.-T."/>
        </authorList>
    </citation>
    <scope>NUCLEOTIDE SEQUENCE</scope>
    <source>
        <strain evidence="13">ADurb.Bin131</strain>
    </source>
</reference>
<evidence type="ECO:0000256" key="9">
    <source>
        <dbReference type="ARBA" id="ARBA00023136"/>
    </source>
</evidence>
<evidence type="ECO:0000256" key="3">
    <source>
        <dbReference type="ARBA" id="ARBA00020042"/>
    </source>
</evidence>
<dbReference type="Gene3D" id="3.30.700.10">
    <property type="entry name" value="Glycoprotein, Type 4 Pilin"/>
    <property type="match status" value="1"/>
</dbReference>
<feature type="domain" description="Type II secretion system protein GspG C-terminal" evidence="12">
    <location>
        <begin position="33"/>
        <end position="144"/>
    </location>
</feature>
<dbReference type="InterPro" id="IPR013545">
    <property type="entry name" value="T2SS_protein-GspG_C"/>
</dbReference>
<dbReference type="InterPro" id="IPR010054">
    <property type="entry name" value="Type2_sec_GspG"/>
</dbReference>
<dbReference type="Proteomes" id="UP000485562">
    <property type="component" value="Unassembled WGS sequence"/>
</dbReference>
<dbReference type="NCBIfam" id="TIGR01710">
    <property type="entry name" value="typeII_sec_gspG"/>
    <property type="match status" value="1"/>
</dbReference>
<name>A0A1V6C5L7_UNCT6</name>
<accession>A0A1V6C5L7</accession>
<evidence type="ECO:0000256" key="11">
    <source>
        <dbReference type="SAM" id="Phobius"/>
    </source>
</evidence>
<dbReference type="SUPFAM" id="SSF54523">
    <property type="entry name" value="Pili subunits"/>
    <property type="match status" value="1"/>
</dbReference>
<dbReference type="PRINTS" id="PR00813">
    <property type="entry name" value="BCTERIALGSPG"/>
</dbReference>
<evidence type="ECO:0000256" key="5">
    <source>
        <dbReference type="ARBA" id="ARBA00022481"/>
    </source>
</evidence>
<comment type="subcellular location">
    <subcellularLocation>
        <location evidence="1">Cell inner membrane</location>
        <topology evidence="1">Single-pass membrane protein</topology>
    </subcellularLocation>
</comment>
<evidence type="ECO:0000259" key="12">
    <source>
        <dbReference type="Pfam" id="PF08334"/>
    </source>
</evidence>
<dbReference type="InterPro" id="IPR012902">
    <property type="entry name" value="N_methyl_site"/>
</dbReference>
<dbReference type="NCBIfam" id="TIGR02532">
    <property type="entry name" value="IV_pilin_GFxxxE"/>
    <property type="match status" value="1"/>
</dbReference>
<dbReference type="GO" id="GO:0005886">
    <property type="term" value="C:plasma membrane"/>
    <property type="evidence" value="ECO:0007669"/>
    <property type="project" value="UniProtKB-SubCell"/>
</dbReference>
<organism evidence="13">
    <name type="scientific">candidate division TA06 bacterium ADurb.Bin131</name>
    <dbReference type="NCBI Taxonomy" id="1852827"/>
    <lineage>
        <taxon>Bacteria</taxon>
        <taxon>Bacteria division TA06</taxon>
    </lineage>
</organism>
<protein>
    <recommendedName>
        <fullName evidence="3">Type II secretion system core protein G</fullName>
    </recommendedName>
</protein>
<keyword evidence="6" id="KW-0997">Cell inner membrane</keyword>
<feature type="transmembrane region" description="Helical" evidence="11">
    <location>
        <begin position="12"/>
        <end position="31"/>
    </location>
</feature>
<evidence type="ECO:0000256" key="7">
    <source>
        <dbReference type="ARBA" id="ARBA00022692"/>
    </source>
</evidence>
<dbReference type="InterPro" id="IPR000983">
    <property type="entry name" value="Bac_GSPG_pilin"/>
</dbReference>
<dbReference type="InterPro" id="IPR045584">
    <property type="entry name" value="Pilin-like"/>
</dbReference>
<feature type="region of interest" description="Disordered" evidence="10">
    <location>
        <begin position="128"/>
        <end position="153"/>
    </location>
</feature>
<dbReference type="Pfam" id="PF07963">
    <property type="entry name" value="N_methyl"/>
    <property type="match status" value="1"/>
</dbReference>
<evidence type="ECO:0000256" key="4">
    <source>
        <dbReference type="ARBA" id="ARBA00022475"/>
    </source>
</evidence>